<dbReference type="eggNOG" id="COG2199">
    <property type="taxonomic scope" value="Bacteria"/>
</dbReference>
<dbReference type="GO" id="GO:0005886">
    <property type="term" value="C:plasma membrane"/>
    <property type="evidence" value="ECO:0007669"/>
    <property type="project" value="TreeGrafter"/>
</dbReference>
<evidence type="ECO:0000313" key="3">
    <source>
        <dbReference type="EMBL" id="ACV61640.1"/>
    </source>
</evidence>
<dbReference type="NCBIfam" id="TIGR00254">
    <property type="entry name" value="GGDEF"/>
    <property type="match status" value="1"/>
</dbReference>
<reference evidence="3 4" key="1">
    <citation type="journal article" date="2009" name="Stand. Genomic Sci.">
        <title>Complete genome sequence of Desulfotomaculum acetoxidans type strain (5575).</title>
        <authorList>
            <person name="Spring S."/>
            <person name="Lapidus A."/>
            <person name="Schroder M."/>
            <person name="Gleim D."/>
            <person name="Sims D."/>
            <person name="Meincke L."/>
            <person name="Glavina Del Rio T."/>
            <person name="Tice H."/>
            <person name="Copeland A."/>
            <person name="Cheng J.F."/>
            <person name="Lucas S."/>
            <person name="Chen F."/>
            <person name="Nolan M."/>
            <person name="Bruce D."/>
            <person name="Goodwin L."/>
            <person name="Pitluck S."/>
            <person name="Ivanova N."/>
            <person name="Mavromatis K."/>
            <person name="Mikhailova N."/>
            <person name="Pati A."/>
            <person name="Chen A."/>
            <person name="Palaniappan K."/>
            <person name="Land M."/>
            <person name="Hauser L."/>
            <person name="Chang Y.J."/>
            <person name="Jeffries C.D."/>
            <person name="Chain P."/>
            <person name="Saunders E."/>
            <person name="Brettin T."/>
            <person name="Detter J.C."/>
            <person name="Goker M."/>
            <person name="Bristow J."/>
            <person name="Eisen J.A."/>
            <person name="Markowitz V."/>
            <person name="Hugenholtz P."/>
            <person name="Kyrpides N.C."/>
            <person name="Klenk H.P."/>
            <person name="Han C."/>
        </authorList>
    </citation>
    <scope>NUCLEOTIDE SEQUENCE [LARGE SCALE GENOMIC DNA]</scope>
    <source>
        <strain evidence="4">ATCC 49208 / DSM 771 / VKM B-1644</strain>
    </source>
</reference>
<protein>
    <submittedName>
        <fullName evidence="3">Diguanylate cyclase</fullName>
    </submittedName>
</protein>
<evidence type="ECO:0000313" key="4">
    <source>
        <dbReference type="Proteomes" id="UP000002217"/>
    </source>
</evidence>
<dbReference type="CDD" id="cd01949">
    <property type="entry name" value="GGDEF"/>
    <property type="match status" value="1"/>
</dbReference>
<accession>C8W1J5</accession>
<keyword evidence="1" id="KW-0812">Transmembrane</keyword>
<keyword evidence="4" id="KW-1185">Reference proteome</keyword>
<dbReference type="SMART" id="SM00267">
    <property type="entry name" value="GGDEF"/>
    <property type="match status" value="1"/>
</dbReference>
<feature type="transmembrane region" description="Helical" evidence="1">
    <location>
        <begin position="38"/>
        <end position="58"/>
    </location>
</feature>
<name>C8W1J5_DESAS</name>
<dbReference type="Pfam" id="PF00990">
    <property type="entry name" value="GGDEF"/>
    <property type="match status" value="1"/>
</dbReference>
<gene>
    <name evidence="3" type="ordered locus">Dtox_0726</name>
</gene>
<dbReference type="HOGENOM" id="CLU_000445_11_16_9"/>
<dbReference type="EMBL" id="CP001720">
    <property type="protein sequence ID" value="ACV61640.1"/>
    <property type="molecule type" value="Genomic_DNA"/>
</dbReference>
<dbReference type="OrthoDB" id="9783388at2"/>
<keyword evidence="1" id="KW-1133">Transmembrane helix</keyword>
<organism evidence="3 4">
    <name type="scientific">Desulfofarcimen acetoxidans (strain ATCC 49208 / DSM 771 / KCTC 5769 / VKM B-1644 / 5575)</name>
    <name type="common">Desulfotomaculum acetoxidans</name>
    <dbReference type="NCBI Taxonomy" id="485916"/>
    <lineage>
        <taxon>Bacteria</taxon>
        <taxon>Bacillati</taxon>
        <taxon>Bacillota</taxon>
        <taxon>Clostridia</taxon>
        <taxon>Eubacteriales</taxon>
        <taxon>Peptococcaceae</taxon>
        <taxon>Desulfofarcimen</taxon>
    </lineage>
</organism>
<dbReference type="Gene3D" id="3.30.70.270">
    <property type="match status" value="1"/>
</dbReference>
<dbReference type="InterPro" id="IPR029787">
    <property type="entry name" value="Nucleotide_cyclase"/>
</dbReference>
<dbReference type="KEGG" id="dae:Dtox_0726"/>
<feature type="domain" description="GGDEF" evidence="2">
    <location>
        <begin position="95"/>
        <end position="222"/>
    </location>
</feature>
<dbReference type="FunFam" id="3.30.70.270:FF:000001">
    <property type="entry name" value="Diguanylate cyclase domain protein"/>
    <property type="match status" value="1"/>
</dbReference>
<dbReference type="GO" id="GO:0052621">
    <property type="term" value="F:diguanylate cyclase activity"/>
    <property type="evidence" value="ECO:0007669"/>
    <property type="project" value="TreeGrafter"/>
</dbReference>
<dbReference type="PROSITE" id="PS50887">
    <property type="entry name" value="GGDEF"/>
    <property type="match status" value="1"/>
</dbReference>
<dbReference type="RefSeq" id="WP_015756358.1">
    <property type="nucleotide sequence ID" value="NC_013216.1"/>
</dbReference>
<dbReference type="Proteomes" id="UP000002217">
    <property type="component" value="Chromosome"/>
</dbReference>
<dbReference type="SUPFAM" id="SSF55073">
    <property type="entry name" value="Nucleotide cyclase"/>
    <property type="match status" value="1"/>
</dbReference>
<evidence type="ECO:0000256" key="1">
    <source>
        <dbReference type="SAM" id="Phobius"/>
    </source>
</evidence>
<evidence type="ECO:0000259" key="2">
    <source>
        <dbReference type="PROSITE" id="PS50887"/>
    </source>
</evidence>
<keyword evidence="1" id="KW-0472">Membrane</keyword>
<dbReference type="InterPro" id="IPR050469">
    <property type="entry name" value="Diguanylate_Cyclase"/>
</dbReference>
<dbReference type="AlphaFoldDB" id="C8W1J5"/>
<dbReference type="STRING" id="485916.Dtox_0726"/>
<dbReference type="PANTHER" id="PTHR45138:SF9">
    <property type="entry name" value="DIGUANYLATE CYCLASE DGCM-RELATED"/>
    <property type="match status" value="1"/>
</dbReference>
<dbReference type="GO" id="GO:1902201">
    <property type="term" value="P:negative regulation of bacterial-type flagellum-dependent cell motility"/>
    <property type="evidence" value="ECO:0007669"/>
    <property type="project" value="TreeGrafter"/>
</dbReference>
<proteinExistence type="predicted"/>
<dbReference type="PANTHER" id="PTHR45138">
    <property type="entry name" value="REGULATORY COMPONENTS OF SENSORY TRANSDUCTION SYSTEM"/>
    <property type="match status" value="1"/>
</dbReference>
<dbReference type="InterPro" id="IPR000160">
    <property type="entry name" value="GGDEF_dom"/>
</dbReference>
<feature type="transmembrane region" description="Helical" evidence="1">
    <location>
        <begin position="12"/>
        <end position="32"/>
    </location>
</feature>
<dbReference type="GO" id="GO:0043709">
    <property type="term" value="P:cell adhesion involved in single-species biofilm formation"/>
    <property type="evidence" value="ECO:0007669"/>
    <property type="project" value="TreeGrafter"/>
</dbReference>
<dbReference type="InterPro" id="IPR043128">
    <property type="entry name" value="Rev_trsase/Diguanyl_cyclase"/>
</dbReference>
<sequence length="236" mass="26314">MLFKEFIVKHISYILAFISLLSGVGICCIVKYEDNFIYLVFLFIFFQTIAGLVLGRIINNLYKQAYVDFLTGLYNKNYFNKKLTNELKKTQNSNSVLSLLIIDIDNFKGINDNYGHVMGDKVISALTNVLRQNLRGVDILSRWGGEEFTVILPETNTEGAAASAERLRNIIEDTNLFCGKVTVSIGVASTNGHIDKDILVAQADKALYKAKEKRNTVVSLGYTGGNLRLIEGLLAI</sequence>